<dbReference type="OrthoDB" id="8681175at2759"/>
<dbReference type="GO" id="GO:0005112">
    <property type="term" value="F:Notch binding"/>
    <property type="evidence" value="ECO:0007669"/>
    <property type="project" value="TreeGrafter"/>
</dbReference>
<dbReference type="InterPro" id="IPR039580">
    <property type="entry name" value="Tcim"/>
</dbReference>
<dbReference type="AlphaFoldDB" id="A0A401NSA1"/>
<comment type="caution">
    <text evidence="2">The sequence shown here is derived from an EMBL/GenBank/DDBJ whole genome shotgun (WGS) entry which is preliminary data.</text>
</comment>
<protein>
    <recommendedName>
        <fullName evidence="1">Arginine vasopressin-induced protein 1/transcriptional and immune response regulator domain-containing protein</fullName>
    </recommendedName>
</protein>
<accession>A0A401NSA1</accession>
<dbReference type="STRING" id="75743.A0A401NSA1"/>
<evidence type="ECO:0000313" key="3">
    <source>
        <dbReference type="Proteomes" id="UP000288216"/>
    </source>
</evidence>
<dbReference type="GO" id="GO:0002264">
    <property type="term" value="P:endothelial cell activation involved in immune response"/>
    <property type="evidence" value="ECO:0007669"/>
    <property type="project" value="TreeGrafter"/>
</dbReference>
<dbReference type="Proteomes" id="UP000288216">
    <property type="component" value="Unassembled WGS sequence"/>
</dbReference>
<dbReference type="GO" id="GO:0005829">
    <property type="term" value="C:cytosol"/>
    <property type="evidence" value="ECO:0007669"/>
    <property type="project" value="TreeGrafter"/>
</dbReference>
<organism evidence="2 3">
    <name type="scientific">Scyliorhinus torazame</name>
    <name type="common">Cloudy catshark</name>
    <name type="synonym">Catulus torazame</name>
    <dbReference type="NCBI Taxonomy" id="75743"/>
    <lineage>
        <taxon>Eukaryota</taxon>
        <taxon>Metazoa</taxon>
        <taxon>Chordata</taxon>
        <taxon>Craniata</taxon>
        <taxon>Vertebrata</taxon>
        <taxon>Chondrichthyes</taxon>
        <taxon>Elasmobranchii</taxon>
        <taxon>Galeomorphii</taxon>
        <taxon>Galeoidea</taxon>
        <taxon>Carcharhiniformes</taxon>
        <taxon>Scyliorhinidae</taxon>
        <taxon>Scyliorhinus</taxon>
    </lineage>
</organism>
<reference evidence="2 3" key="1">
    <citation type="journal article" date="2018" name="Nat. Ecol. Evol.">
        <title>Shark genomes provide insights into elasmobranch evolution and the origin of vertebrates.</title>
        <authorList>
            <person name="Hara Y"/>
            <person name="Yamaguchi K"/>
            <person name="Onimaru K"/>
            <person name="Kadota M"/>
            <person name="Koyanagi M"/>
            <person name="Keeley SD"/>
            <person name="Tatsumi K"/>
            <person name="Tanaka K"/>
            <person name="Motone F"/>
            <person name="Kageyama Y"/>
            <person name="Nozu R"/>
            <person name="Adachi N"/>
            <person name="Nishimura O"/>
            <person name="Nakagawa R"/>
            <person name="Tanegashima C"/>
            <person name="Kiyatake I"/>
            <person name="Matsumoto R"/>
            <person name="Murakumo K"/>
            <person name="Nishida K"/>
            <person name="Terakita A"/>
            <person name="Kuratani S"/>
            <person name="Sato K"/>
            <person name="Hyodo S Kuraku.S."/>
        </authorList>
    </citation>
    <scope>NUCLEOTIDE SEQUENCE [LARGE SCALE GENOMIC DNA]</scope>
</reference>
<keyword evidence="3" id="KW-1185">Reference proteome</keyword>
<dbReference type="PANTHER" id="PTHR32358">
    <property type="entry name" value="TRANSCRIPTIONAL AND IMMUNE RESPONSE REGULATOR"/>
    <property type="match status" value="1"/>
</dbReference>
<dbReference type="OMA" id="LENECYA"/>
<dbReference type="GO" id="GO:0045746">
    <property type="term" value="P:negative regulation of Notch signaling pathway"/>
    <property type="evidence" value="ECO:0007669"/>
    <property type="project" value="TreeGrafter"/>
</dbReference>
<dbReference type="PANTHER" id="PTHR32358:SF1">
    <property type="entry name" value="TRANSCRIPTIONAL AND IMMUNE RESPONSE REGULATOR"/>
    <property type="match status" value="1"/>
</dbReference>
<dbReference type="EMBL" id="BFAA01000033">
    <property type="protein sequence ID" value="GCB63778.1"/>
    <property type="molecule type" value="Genomic_DNA"/>
</dbReference>
<gene>
    <name evidence="2" type="ORF">scyTo_0000199</name>
</gene>
<feature type="domain" description="Arginine vasopressin-induced protein 1/transcriptional and immune response regulator" evidence="1">
    <location>
        <begin position="11"/>
        <end position="81"/>
    </location>
</feature>
<name>A0A401NSA1_SCYTO</name>
<sequence length="106" mass="12270">MATTLENECYAHRVSPQLVSGQRFDTDLRKRAAPNIFEAVNQAALQRLFERSGDKRAEERARIIATNQDNEHITRSLVALKLRKRMKFMQLFRIGRESVTMLSSFS</sequence>
<dbReference type="GO" id="GO:0005634">
    <property type="term" value="C:nucleus"/>
    <property type="evidence" value="ECO:0007669"/>
    <property type="project" value="TreeGrafter"/>
</dbReference>
<dbReference type="Pfam" id="PF15063">
    <property type="entry name" value="TC1"/>
    <property type="match status" value="1"/>
</dbReference>
<proteinExistence type="predicted"/>
<evidence type="ECO:0000259" key="1">
    <source>
        <dbReference type="Pfam" id="PF15063"/>
    </source>
</evidence>
<dbReference type="InterPro" id="IPR020282">
    <property type="entry name" value="Avpi1/C8orf4_dom"/>
</dbReference>
<evidence type="ECO:0000313" key="2">
    <source>
        <dbReference type="EMBL" id="GCB63778.1"/>
    </source>
</evidence>